<evidence type="ECO:0000313" key="4">
    <source>
        <dbReference type="Proteomes" id="UP000265750"/>
    </source>
</evidence>
<dbReference type="EMBL" id="QYRN01000001">
    <property type="protein sequence ID" value="RIY03745.1"/>
    <property type="molecule type" value="Genomic_DNA"/>
</dbReference>
<comment type="caution">
    <text evidence="3">The sequence shown here is derived from an EMBL/GenBank/DDBJ whole genome shotgun (WGS) entry which is preliminary data.</text>
</comment>
<dbReference type="Gene3D" id="3.30.1460.30">
    <property type="entry name" value="YgaC/TfoX-N like chaperone"/>
    <property type="match status" value="1"/>
</dbReference>
<evidence type="ECO:0000313" key="3">
    <source>
        <dbReference type="EMBL" id="RIY03745.1"/>
    </source>
</evidence>
<dbReference type="SUPFAM" id="SSF159894">
    <property type="entry name" value="YgaC/TfoX-N like"/>
    <property type="match status" value="1"/>
</dbReference>
<gene>
    <name evidence="3" type="ORF">D3218_03125</name>
</gene>
<proteinExistence type="predicted"/>
<accession>A0A3A1WSN8</accession>
<dbReference type="RefSeq" id="WP_119538401.1">
    <property type="nucleotide sequence ID" value="NZ_QYRN01000001.1"/>
</dbReference>
<feature type="compositionally biased region" description="Basic residues" evidence="1">
    <location>
        <begin position="104"/>
        <end position="115"/>
    </location>
</feature>
<dbReference type="InterPro" id="IPR007076">
    <property type="entry name" value="TfoX_N"/>
</dbReference>
<feature type="region of interest" description="Disordered" evidence="1">
    <location>
        <begin position="100"/>
        <end position="134"/>
    </location>
</feature>
<feature type="compositionally biased region" description="Basic and acidic residues" evidence="1">
    <location>
        <begin position="117"/>
        <end position="134"/>
    </location>
</feature>
<sequence>MDDETLHELFASLQPISIRRMFGGKGVYADGRILAVVLRDELLLKTDALTAARFEAAGARRWTYQREGRAPVDMPYHSLPEDAWDDPEIMAEWARLAGEAAVRHGMKKPPRRGKRPPAAEEKGEPRRRIRRPSE</sequence>
<keyword evidence="4" id="KW-1185">Reference proteome</keyword>
<dbReference type="OrthoDB" id="1524907at2"/>
<protein>
    <submittedName>
        <fullName evidence="3">TfoX family protein</fullName>
    </submittedName>
</protein>
<evidence type="ECO:0000259" key="2">
    <source>
        <dbReference type="Pfam" id="PF04993"/>
    </source>
</evidence>
<dbReference type="Pfam" id="PF04993">
    <property type="entry name" value="TfoX_N"/>
    <property type="match status" value="1"/>
</dbReference>
<reference evidence="4" key="1">
    <citation type="submission" date="2018-09" db="EMBL/GenBank/DDBJ databases">
        <authorList>
            <person name="Tuo L."/>
        </authorList>
    </citation>
    <scope>NUCLEOTIDE SEQUENCE [LARGE SCALE GENOMIC DNA]</scope>
    <source>
        <strain evidence="4">M2BS4Y-1</strain>
    </source>
</reference>
<name>A0A3A1WSN8_9HYPH</name>
<dbReference type="Proteomes" id="UP000265750">
    <property type="component" value="Unassembled WGS sequence"/>
</dbReference>
<dbReference type="AlphaFoldDB" id="A0A3A1WSN8"/>
<organism evidence="3 4">
    <name type="scientific">Aureimonas flava</name>
    <dbReference type="NCBI Taxonomy" id="2320271"/>
    <lineage>
        <taxon>Bacteria</taxon>
        <taxon>Pseudomonadati</taxon>
        <taxon>Pseudomonadota</taxon>
        <taxon>Alphaproteobacteria</taxon>
        <taxon>Hyphomicrobiales</taxon>
        <taxon>Aurantimonadaceae</taxon>
        <taxon>Aureimonas</taxon>
    </lineage>
</organism>
<evidence type="ECO:0000256" key="1">
    <source>
        <dbReference type="SAM" id="MobiDB-lite"/>
    </source>
</evidence>
<feature type="domain" description="TfoX N-terminal" evidence="2">
    <location>
        <begin position="8"/>
        <end position="101"/>
    </location>
</feature>